<name>W2PNU1_PHYN3</name>
<dbReference type="RefSeq" id="XP_008912145.1">
    <property type="nucleotide sequence ID" value="XM_008913897.1"/>
</dbReference>
<dbReference type="EMBL" id="KI669616">
    <property type="protein sequence ID" value="ETN02663.1"/>
    <property type="molecule type" value="Genomic_DNA"/>
</dbReference>
<dbReference type="PANTHER" id="PTHR40866">
    <property type="entry name" value="BED-TYPE DOMAIN-CONTAINING PROTEIN"/>
    <property type="match status" value="1"/>
</dbReference>
<dbReference type="PANTHER" id="PTHR40866:SF1">
    <property type="entry name" value="BED-TYPE DOMAIN-CONTAINING PROTEIN"/>
    <property type="match status" value="1"/>
</dbReference>
<dbReference type="SUPFAM" id="SSF53098">
    <property type="entry name" value="Ribonuclease H-like"/>
    <property type="match status" value="2"/>
</dbReference>
<gene>
    <name evidence="1" type="ORF">PPTG_16263</name>
</gene>
<dbReference type="VEuPathDB" id="FungiDB:PPTG_16263"/>
<sequence length="454" mass="50680">MSTSRSVCNFYFTDCGDGVFTCKHHLATKHRDHLAVFEASQQGQTLQDHGFVDTRTMEIFKWMEWVIMRNLPLSEVDDTLTRGLAGIKPVSSQTLLRHMRHVTSQVGATVAELLGDSFGLLFDGWTCGTVHFVGIFGVSVRDGVRRQPLLSISMAEDGQSADAHIEMIDNVLGAIATRLKVPLIGCASHRFNLAVCEYLTEYADLIAEVQVLCIQLRHPNNSAALAAFTGLKPLKATVTRWSSTYEMLKRYVEIRDAIKMVQAVEDLVPRPSSHRRIVQLLSKLGDLDSVCVKLQSEELTLADVRLFFDAVVVKYPVTASYLKADASIVHSPVFERAVVKVQGDRRLQADEEAAVEPFLVVQPSSARPTKQVDFATATLRQAKKARHASAQKYDEMLSQLPPTSNRCERLFSQCKLILTPRRSSLLPANFEMLVFLRANRDLWSFTSLVGIDDV</sequence>
<evidence type="ECO:0000313" key="1">
    <source>
        <dbReference type="EMBL" id="ETN02663.1"/>
    </source>
</evidence>
<dbReference type="AlphaFoldDB" id="W2PNU1"/>
<evidence type="ECO:0008006" key="3">
    <source>
        <dbReference type="Google" id="ProtNLM"/>
    </source>
</evidence>
<dbReference type="Proteomes" id="UP000018817">
    <property type="component" value="Unassembled WGS sequence"/>
</dbReference>
<dbReference type="OrthoDB" id="118864at2759"/>
<dbReference type="OMA" id="CRYLEDY"/>
<reference evidence="2" key="1">
    <citation type="submission" date="2011-12" db="EMBL/GenBank/DDBJ databases">
        <authorList>
            <consortium name="The Broad Institute Genome Sequencing Platform"/>
            <person name="Russ C."/>
            <person name="Tyler B."/>
            <person name="Panabieres F."/>
            <person name="Shan W."/>
            <person name="Tripathy S."/>
            <person name="Grunwald N."/>
            <person name="Machado M."/>
            <person name="Young S.K."/>
            <person name="Zeng Q."/>
            <person name="Gargeya S."/>
            <person name="Fitzgerald M."/>
            <person name="Haas B."/>
            <person name="Abouelleil A."/>
            <person name="Alvarado L."/>
            <person name="Arachchi H.M."/>
            <person name="Berlin A."/>
            <person name="Chapman S.B."/>
            <person name="Gearin G."/>
            <person name="Goldberg J."/>
            <person name="Griggs A."/>
            <person name="Gujja S."/>
            <person name="Hansen M."/>
            <person name="Heiman D."/>
            <person name="Howarth C."/>
            <person name="Larimer J."/>
            <person name="Lui A."/>
            <person name="MacDonald P.J.P."/>
            <person name="McCowen C."/>
            <person name="Montmayeur A."/>
            <person name="Murphy C."/>
            <person name="Neiman D."/>
            <person name="Pearson M."/>
            <person name="Priest M."/>
            <person name="Roberts A."/>
            <person name="Saif S."/>
            <person name="Shea T."/>
            <person name="Sisk P."/>
            <person name="Stolte C."/>
            <person name="Sykes S."/>
            <person name="Wortman J."/>
            <person name="Nusbaum C."/>
            <person name="Birren B."/>
        </authorList>
    </citation>
    <scope>NUCLEOTIDE SEQUENCE [LARGE SCALE GENOMIC DNA]</scope>
    <source>
        <strain evidence="2">INRA-310</strain>
    </source>
</reference>
<reference evidence="1 2" key="2">
    <citation type="submission" date="2013-11" db="EMBL/GenBank/DDBJ databases">
        <title>The Genome Sequence of Phytophthora parasitica INRA-310.</title>
        <authorList>
            <consortium name="The Broad Institute Genomics Platform"/>
            <person name="Russ C."/>
            <person name="Tyler B."/>
            <person name="Panabieres F."/>
            <person name="Shan W."/>
            <person name="Tripathy S."/>
            <person name="Grunwald N."/>
            <person name="Machado M."/>
            <person name="Johnson C.S."/>
            <person name="Arredondo F."/>
            <person name="Hong C."/>
            <person name="Coffey M."/>
            <person name="Young S.K."/>
            <person name="Zeng Q."/>
            <person name="Gargeya S."/>
            <person name="Fitzgerald M."/>
            <person name="Abouelleil A."/>
            <person name="Alvarado L."/>
            <person name="Chapman S.B."/>
            <person name="Gainer-Dewar J."/>
            <person name="Goldberg J."/>
            <person name="Griggs A."/>
            <person name="Gujja S."/>
            <person name="Hansen M."/>
            <person name="Howarth C."/>
            <person name="Imamovic A."/>
            <person name="Ireland A."/>
            <person name="Larimer J."/>
            <person name="McCowan C."/>
            <person name="Murphy C."/>
            <person name="Pearson M."/>
            <person name="Poon T.W."/>
            <person name="Priest M."/>
            <person name="Roberts A."/>
            <person name="Saif S."/>
            <person name="Shea T."/>
            <person name="Sykes S."/>
            <person name="Wortman J."/>
            <person name="Nusbaum C."/>
            <person name="Birren B."/>
        </authorList>
    </citation>
    <scope>NUCLEOTIDE SEQUENCE [LARGE SCALE GENOMIC DNA]</scope>
    <source>
        <strain evidence="1 2">INRA-310</strain>
    </source>
</reference>
<dbReference type="GeneID" id="20185360"/>
<organism evidence="1 2">
    <name type="scientific">Phytophthora nicotianae (strain INRA-310)</name>
    <name type="common">Phytophthora parasitica</name>
    <dbReference type="NCBI Taxonomy" id="761204"/>
    <lineage>
        <taxon>Eukaryota</taxon>
        <taxon>Sar</taxon>
        <taxon>Stramenopiles</taxon>
        <taxon>Oomycota</taxon>
        <taxon>Peronosporomycetes</taxon>
        <taxon>Peronosporales</taxon>
        <taxon>Peronosporaceae</taxon>
        <taxon>Phytophthora</taxon>
    </lineage>
</organism>
<proteinExistence type="predicted"/>
<accession>W2PNU1</accession>
<dbReference type="InterPro" id="IPR012337">
    <property type="entry name" value="RNaseH-like_sf"/>
</dbReference>
<protein>
    <recommendedName>
        <fullName evidence="3">HAT C-terminal dimerisation domain-containing protein</fullName>
    </recommendedName>
</protein>
<evidence type="ECO:0000313" key="2">
    <source>
        <dbReference type="Proteomes" id="UP000018817"/>
    </source>
</evidence>